<feature type="region of interest" description="Disordered" evidence="6">
    <location>
        <begin position="45"/>
        <end position="73"/>
    </location>
</feature>
<evidence type="ECO:0000256" key="6">
    <source>
        <dbReference type="SAM" id="MobiDB-lite"/>
    </source>
</evidence>
<accession>A0ABQ9P7G0</accession>
<dbReference type="Pfam" id="PF00172">
    <property type="entry name" value="Zn_clus"/>
    <property type="match status" value="1"/>
</dbReference>
<evidence type="ECO:0000313" key="8">
    <source>
        <dbReference type="EMBL" id="KAK0368012.1"/>
    </source>
</evidence>
<keyword evidence="2" id="KW-0479">Metal-binding</keyword>
<evidence type="ECO:0000259" key="7">
    <source>
        <dbReference type="PROSITE" id="PS50048"/>
    </source>
</evidence>
<dbReference type="Gene3D" id="4.10.240.10">
    <property type="entry name" value="Zn(2)-C6 fungal-type DNA-binding domain"/>
    <property type="match status" value="1"/>
</dbReference>
<proteinExistence type="predicted"/>
<dbReference type="InterPro" id="IPR007219">
    <property type="entry name" value="XnlR_reg_dom"/>
</dbReference>
<feature type="region of interest" description="Disordered" evidence="6">
    <location>
        <begin position="608"/>
        <end position="640"/>
    </location>
</feature>
<keyword evidence="3" id="KW-0805">Transcription regulation</keyword>
<dbReference type="InterPro" id="IPR050815">
    <property type="entry name" value="TF_fung"/>
</dbReference>
<feature type="compositionally biased region" description="Polar residues" evidence="6">
    <location>
        <begin position="674"/>
        <end position="684"/>
    </location>
</feature>
<sequence length="767" mass="85286">MRSNIACERCRKRKTKCDNADTIFNTPCNACIRTGHVCDYPEAATRSGKRAAPKPTSEDERVGQPGSKMAKRPKHISWLDETNVLEEVLSMPCLSRKLWFELFDLYQLHFAAELPFMHLPTLKSIVHDKEAQAPSTDAKLALLAILTLTARLHPDLVRFVSHRNLVEIKGSKRHNSLLGTGSFAASEYFADRLIGALGPLECALTKGSVARIQVFLTLSRYRWSQPDGGPAAWMYLGVAIRMAQGLGLNAGGKHLKIQRTELVTKSPKATHLSPNSWTEQEINRRTMFSCLILDCFQSAGHGRVSTMSLGGLQIQLPSDEYSFNVGRPPGVHCQPDARRMLKHSAADSLLGYFVVLTDLWAAIAKYSLQGGRHTEVCVPWHKDAAFYQLDIKIQSFYADLPTDFTWSGTNFWKHANSLYVSLHMLGALCRIMLHREYVPLIAIKCNKPVGPLDNSMSILSSSSDGLWYRSAGEIFKAGREIIDATKICRDKLPRSPLVTFAIWQAALGEIYTQHFPHMDMDKNVCGREETQGIPTSEFVTSTNFGVAHDALRRLTCDSGAASEYLANLFAFDQYLTKVVVRYKHWEAKQVGVEKPEVREGFVATTNGTVANKHQPLRDATSPSNEGPAPCAESSVRSPKDAGDKAWSLQLVLNTSSKSTEPDDHRKKTMAQHAPVQSTALGSHQQGAVVETIGDDKSAKINSYIEKYQGQRLAVAFEDLEGFAGLTKTNPDYEDGRAAFLFSWLRVTRCRISVLRKVDHLDARNFDG</sequence>
<dbReference type="PANTHER" id="PTHR47338:SF5">
    <property type="entry name" value="ZN(II)2CYS6 TRANSCRIPTION FACTOR (EUROFUNG)"/>
    <property type="match status" value="1"/>
</dbReference>
<feature type="region of interest" description="Disordered" evidence="6">
    <location>
        <begin position="654"/>
        <end position="684"/>
    </location>
</feature>
<dbReference type="InterPro" id="IPR001138">
    <property type="entry name" value="Zn2Cys6_DnaBD"/>
</dbReference>
<dbReference type="SMART" id="SM00906">
    <property type="entry name" value="Fungal_trans"/>
    <property type="match status" value="1"/>
</dbReference>
<dbReference type="SMART" id="SM00066">
    <property type="entry name" value="GAL4"/>
    <property type="match status" value="1"/>
</dbReference>
<dbReference type="CDD" id="cd12148">
    <property type="entry name" value="fungal_TF_MHR"/>
    <property type="match status" value="1"/>
</dbReference>
<evidence type="ECO:0000256" key="2">
    <source>
        <dbReference type="ARBA" id="ARBA00022723"/>
    </source>
</evidence>
<dbReference type="PROSITE" id="PS00463">
    <property type="entry name" value="ZN2_CY6_FUNGAL_1"/>
    <property type="match status" value="1"/>
</dbReference>
<feature type="domain" description="Zn(2)-C6 fungal-type" evidence="7">
    <location>
        <begin position="6"/>
        <end position="40"/>
    </location>
</feature>
<evidence type="ECO:0000256" key="5">
    <source>
        <dbReference type="ARBA" id="ARBA00023242"/>
    </source>
</evidence>
<name>A0ABQ9P7G0_9PEZI</name>
<dbReference type="SUPFAM" id="SSF57701">
    <property type="entry name" value="Zn2/Cys6 DNA-binding domain"/>
    <property type="match status" value="1"/>
</dbReference>
<protein>
    <submittedName>
        <fullName evidence="8">Fungal specific transcription factor</fullName>
    </submittedName>
</protein>
<dbReference type="PANTHER" id="PTHR47338">
    <property type="entry name" value="ZN(II)2CYS6 TRANSCRIPTION FACTOR (EUROFUNG)-RELATED"/>
    <property type="match status" value="1"/>
</dbReference>
<reference evidence="8" key="1">
    <citation type="submission" date="2023-04" db="EMBL/GenBank/DDBJ databases">
        <title>Colletotrichum limetticola genome sequence.</title>
        <authorList>
            <person name="Baroncelli R."/>
        </authorList>
    </citation>
    <scope>NUCLEOTIDE SEQUENCE</scope>
    <source>
        <strain evidence="8">KLA-Anderson</strain>
    </source>
</reference>
<keyword evidence="4" id="KW-0804">Transcription</keyword>
<dbReference type="Pfam" id="PF04082">
    <property type="entry name" value="Fungal_trans"/>
    <property type="match status" value="1"/>
</dbReference>
<comment type="caution">
    <text evidence="8">The sequence shown here is derived from an EMBL/GenBank/DDBJ whole genome shotgun (WGS) entry which is preliminary data.</text>
</comment>
<dbReference type="PROSITE" id="PS50048">
    <property type="entry name" value="ZN2_CY6_FUNGAL_2"/>
    <property type="match status" value="1"/>
</dbReference>
<evidence type="ECO:0000256" key="4">
    <source>
        <dbReference type="ARBA" id="ARBA00023163"/>
    </source>
</evidence>
<organism evidence="8 9">
    <name type="scientific">Colletotrichum limetticola</name>
    <dbReference type="NCBI Taxonomy" id="1209924"/>
    <lineage>
        <taxon>Eukaryota</taxon>
        <taxon>Fungi</taxon>
        <taxon>Dikarya</taxon>
        <taxon>Ascomycota</taxon>
        <taxon>Pezizomycotina</taxon>
        <taxon>Sordariomycetes</taxon>
        <taxon>Hypocreomycetidae</taxon>
        <taxon>Glomerellales</taxon>
        <taxon>Glomerellaceae</taxon>
        <taxon>Colletotrichum</taxon>
        <taxon>Colletotrichum acutatum species complex</taxon>
    </lineage>
</organism>
<evidence type="ECO:0000256" key="1">
    <source>
        <dbReference type="ARBA" id="ARBA00004123"/>
    </source>
</evidence>
<evidence type="ECO:0000256" key="3">
    <source>
        <dbReference type="ARBA" id="ARBA00023015"/>
    </source>
</evidence>
<dbReference type="CDD" id="cd00067">
    <property type="entry name" value="GAL4"/>
    <property type="match status" value="1"/>
</dbReference>
<keyword evidence="9" id="KW-1185">Reference proteome</keyword>
<evidence type="ECO:0000313" key="9">
    <source>
        <dbReference type="Proteomes" id="UP001169217"/>
    </source>
</evidence>
<dbReference type="EMBL" id="JARUPT010000981">
    <property type="protein sequence ID" value="KAK0368012.1"/>
    <property type="molecule type" value="Genomic_DNA"/>
</dbReference>
<gene>
    <name evidence="8" type="ORF">CLIM01_14627</name>
</gene>
<dbReference type="Proteomes" id="UP001169217">
    <property type="component" value="Unassembled WGS sequence"/>
</dbReference>
<keyword evidence="5" id="KW-0539">Nucleus</keyword>
<comment type="subcellular location">
    <subcellularLocation>
        <location evidence="1">Nucleus</location>
    </subcellularLocation>
</comment>
<dbReference type="InterPro" id="IPR036864">
    <property type="entry name" value="Zn2-C6_fun-type_DNA-bd_sf"/>
</dbReference>